<dbReference type="Pfam" id="PF13416">
    <property type="entry name" value="SBP_bac_8"/>
    <property type="match status" value="1"/>
</dbReference>
<comment type="caution">
    <text evidence="3">The sequence shown here is derived from an EMBL/GenBank/DDBJ whole genome shotgun (WGS) entry which is preliminary data.</text>
</comment>
<organism evidence="3 4">
    <name type="scientific">Pseudonocardia alaniniphila</name>
    <dbReference type="NCBI Taxonomy" id="75291"/>
    <lineage>
        <taxon>Bacteria</taxon>
        <taxon>Bacillati</taxon>
        <taxon>Actinomycetota</taxon>
        <taxon>Actinomycetes</taxon>
        <taxon>Pseudonocardiales</taxon>
        <taxon>Pseudonocardiaceae</taxon>
        <taxon>Pseudonocardia</taxon>
    </lineage>
</organism>
<proteinExistence type="predicted"/>
<gene>
    <name evidence="3" type="ORF">MMF94_28130</name>
</gene>
<keyword evidence="4" id="KW-1185">Reference proteome</keyword>
<protein>
    <submittedName>
        <fullName evidence="3">Extracellular solute-binding protein</fullName>
    </submittedName>
</protein>
<evidence type="ECO:0000256" key="2">
    <source>
        <dbReference type="SAM" id="SignalP"/>
    </source>
</evidence>
<dbReference type="Proteomes" id="UP001299970">
    <property type="component" value="Unassembled WGS sequence"/>
</dbReference>
<evidence type="ECO:0000256" key="1">
    <source>
        <dbReference type="ARBA" id="ARBA00022729"/>
    </source>
</evidence>
<dbReference type="PANTHER" id="PTHR30222">
    <property type="entry name" value="SPERMIDINE/PUTRESCINE-BINDING PERIPLASMIC PROTEIN"/>
    <property type="match status" value="1"/>
</dbReference>
<dbReference type="PANTHER" id="PTHR30222:SF18">
    <property type="entry name" value="BIFUNCTIONAL POLYHYDROXYBUTYRATE SYNTHASE _ ABC TRANSPORTER PERIPLASMIC BINDING PROTEIN-RELATED"/>
    <property type="match status" value="1"/>
</dbReference>
<dbReference type="SUPFAM" id="SSF53850">
    <property type="entry name" value="Periplasmic binding protein-like II"/>
    <property type="match status" value="1"/>
</dbReference>
<name>A0ABS9TM32_9PSEU</name>
<dbReference type="InterPro" id="IPR006059">
    <property type="entry name" value="SBP"/>
</dbReference>
<evidence type="ECO:0000313" key="3">
    <source>
        <dbReference type="EMBL" id="MCH6169587.1"/>
    </source>
</evidence>
<feature type="chain" id="PRO_5045404985" evidence="2">
    <location>
        <begin position="22"/>
        <end position="400"/>
    </location>
</feature>
<dbReference type="RefSeq" id="WP_241040231.1">
    <property type="nucleotide sequence ID" value="NZ_BAAAJF010000015.1"/>
</dbReference>
<feature type="signal peptide" evidence="2">
    <location>
        <begin position="1"/>
        <end position="21"/>
    </location>
</feature>
<dbReference type="Gene3D" id="3.40.190.10">
    <property type="entry name" value="Periplasmic binding protein-like II"/>
    <property type="match status" value="2"/>
</dbReference>
<dbReference type="PROSITE" id="PS51257">
    <property type="entry name" value="PROKAR_LIPOPROTEIN"/>
    <property type="match status" value="1"/>
</dbReference>
<keyword evidence="1 2" id="KW-0732">Signal</keyword>
<reference evidence="3 4" key="1">
    <citation type="submission" date="2022-03" db="EMBL/GenBank/DDBJ databases">
        <title>Pseudonocardia alaer sp. nov., a novel actinomycete isolated from reed forest soil.</title>
        <authorList>
            <person name="Wang L."/>
        </authorList>
    </citation>
    <scope>NUCLEOTIDE SEQUENCE [LARGE SCALE GENOMIC DNA]</scope>
    <source>
        <strain evidence="3 4">Y-16303</strain>
    </source>
</reference>
<accession>A0ABS9TM32</accession>
<sequence>MRCQTALRTVALVGALGLALAACGSSEDTAPVLDDSPPEATAYAGPVGQGEGALSVLAWPGYAEDGSTDPAVDWVTPFEQATGCQVSVKTFATSAEAVQLFSTGEYDVVSASGDASLRLVYGDRVQPVNTDLVPNYADILPDLKNKPWNTVAGKSYGIPHGRGANLLLYNLATHPTPPTSWADMWEPGSPAAGKLSAYGDAIYIADAAVYLMAKQPELGIKNPYALDQTQFDAAMALLRQQKPMLGEYWGDYVKQGQGLASGTLSEGMGWQLTANLANTDATTVGTTKPVEGATGWSDTWMIKKNTEHINCAYQWLNHIVSPEANAQVAEYFGEAPANTKSCALTKNPDHCTQYHAQETGFWDNVYYWTTPIEQCIDGRRDVECIGYDDWVRAWTELQNS</sequence>
<dbReference type="EMBL" id="JAKXMK010000027">
    <property type="protein sequence ID" value="MCH6169587.1"/>
    <property type="molecule type" value="Genomic_DNA"/>
</dbReference>
<evidence type="ECO:0000313" key="4">
    <source>
        <dbReference type="Proteomes" id="UP001299970"/>
    </source>
</evidence>